<dbReference type="GO" id="GO:0008381">
    <property type="term" value="F:mechanosensitive monoatomic ion channel activity"/>
    <property type="evidence" value="ECO:0007669"/>
    <property type="project" value="InterPro"/>
</dbReference>
<comment type="caution">
    <text evidence="14">The sequence shown here is derived from an EMBL/GenBank/DDBJ whole genome shotgun (WGS) entry which is preliminary data.</text>
</comment>
<evidence type="ECO:0000256" key="9">
    <source>
        <dbReference type="ARBA" id="ARBA00093630"/>
    </source>
</evidence>
<evidence type="ECO:0000256" key="3">
    <source>
        <dbReference type="ARBA" id="ARBA00022475"/>
    </source>
</evidence>
<evidence type="ECO:0000256" key="11">
    <source>
        <dbReference type="SAM" id="Phobius"/>
    </source>
</evidence>
<keyword evidence="7" id="KW-0346">Stress response</keyword>
<organism evidence="14 15">
    <name type="scientific">Pseudofulvimonas gallinarii</name>
    <dbReference type="NCBI Taxonomy" id="634155"/>
    <lineage>
        <taxon>Bacteria</taxon>
        <taxon>Pseudomonadati</taxon>
        <taxon>Pseudomonadota</taxon>
        <taxon>Gammaproteobacteria</taxon>
        <taxon>Lysobacterales</taxon>
        <taxon>Rhodanobacteraceae</taxon>
        <taxon>Pseudofulvimonas</taxon>
    </lineage>
</organism>
<dbReference type="Pfam" id="PF21082">
    <property type="entry name" value="MS_channel_3rd"/>
    <property type="match status" value="1"/>
</dbReference>
<evidence type="ECO:0000256" key="8">
    <source>
        <dbReference type="ARBA" id="ARBA00023136"/>
    </source>
</evidence>
<evidence type="ECO:0000256" key="7">
    <source>
        <dbReference type="ARBA" id="ARBA00023016"/>
    </source>
</evidence>
<keyword evidence="8 11" id="KW-0472">Membrane</keyword>
<protein>
    <recommendedName>
        <fullName evidence="9">Mechanosensing system component YbdG</fullName>
    </recommendedName>
    <alternativeName>
        <fullName evidence="10">Mechanosensitive channel homolog YbdG</fullName>
    </alternativeName>
</protein>
<evidence type="ECO:0000256" key="6">
    <source>
        <dbReference type="ARBA" id="ARBA00022989"/>
    </source>
</evidence>
<evidence type="ECO:0000256" key="1">
    <source>
        <dbReference type="ARBA" id="ARBA00004429"/>
    </source>
</evidence>
<evidence type="ECO:0000313" key="14">
    <source>
        <dbReference type="EMBL" id="TCS96163.1"/>
    </source>
</evidence>
<dbReference type="GO" id="GO:0071470">
    <property type="term" value="P:cellular response to osmotic stress"/>
    <property type="evidence" value="ECO:0007669"/>
    <property type="project" value="InterPro"/>
</dbReference>
<dbReference type="FunFam" id="2.30.30.60:FF:000002">
    <property type="entry name" value="Mechanosensitive ion channel family protein"/>
    <property type="match status" value="1"/>
</dbReference>
<dbReference type="PANTHER" id="PTHR30414">
    <property type="entry name" value="MINICONDUCTANCE MECHANOSENSITIVE CHANNEL YBDG"/>
    <property type="match status" value="1"/>
</dbReference>
<name>A0A4R3L8N8_9GAMM</name>
<evidence type="ECO:0000256" key="2">
    <source>
        <dbReference type="ARBA" id="ARBA00008017"/>
    </source>
</evidence>
<feature type="domain" description="Mechanosensitive ion channel MscS" evidence="12">
    <location>
        <begin position="180"/>
        <end position="248"/>
    </location>
</feature>
<keyword evidence="4" id="KW-0997">Cell inner membrane</keyword>
<dbReference type="RefSeq" id="WP_123522402.1">
    <property type="nucleotide sequence ID" value="NZ_JBHLWF010000019.1"/>
</dbReference>
<dbReference type="InterPro" id="IPR023408">
    <property type="entry name" value="MscS_beta-dom_sf"/>
</dbReference>
<dbReference type="OrthoDB" id="9775207at2"/>
<gene>
    <name evidence="14" type="ORF">EDC25_11617</name>
</gene>
<dbReference type="Gene3D" id="2.30.30.60">
    <property type="match status" value="1"/>
</dbReference>
<dbReference type="InterPro" id="IPR030192">
    <property type="entry name" value="YbdG"/>
</dbReference>
<dbReference type="InterPro" id="IPR049278">
    <property type="entry name" value="MS_channel_C"/>
</dbReference>
<feature type="transmembrane region" description="Helical" evidence="11">
    <location>
        <begin position="15"/>
        <end position="35"/>
    </location>
</feature>
<evidence type="ECO:0000259" key="13">
    <source>
        <dbReference type="Pfam" id="PF21082"/>
    </source>
</evidence>
<evidence type="ECO:0000259" key="12">
    <source>
        <dbReference type="Pfam" id="PF00924"/>
    </source>
</evidence>
<evidence type="ECO:0000256" key="4">
    <source>
        <dbReference type="ARBA" id="ARBA00022519"/>
    </source>
</evidence>
<proteinExistence type="inferred from homology"/>
<feature type="domain" description="Mechanosensitive ion channel MscS C-terminal" evidence="13">
    <location>
        <begin position="331"/>
        <end position="391"/>
    </location>
</feature>
<dbReference type="SUPFAM" id="SSF50182">
    <property type="entry name" value="Sm-like ribonucleoproteins"/>
    <property type="match status" value="1"/>
</dbReference>
<dbReference type="AlphaFoldDB" id="A0A4R3L8N8"/>
<dbReference type="InterPro" id="IPR006685">
    <property type="entry name" value="MscS_channel_2nd"/>
</dbReference>
<dbReference type="EMBL" id="SMAF01000016">
    <property type="protein sequence ID" value="TCS96163.1"/>
    <property type="molecule type" value="Genomic_DNA"/>
</dbReference>
<keyword evidence="6 11" id="KW-1133">Transmembrane helix</keyword>
<sequence length="416" mass="45940">MTDYWNGLVQNHPSTAAAVALLGLVLVAWLASQLGRGVILRAFRRVAERTSGQFDDALIEYQVPKRLAQIIPSAIIQFGVVLIPDLPEAVVVVVRNVAFAFTLLMAMLAGGGVLNAVNATYERRHAQRKGTIKGFVQLLKLALYVLGSVAILAVLIDRSPLILLSGMGAMAAVLMLVFQDTLLSMVASVQISSQDIVRLGDWIEMPQLNADGDVIDIALHTVKVRNWDKTITTLPTRKLISEPFKNWRGMQESGGRRIKRALRIDMQSVRFLESGEVESLRRFRLLRPYLDEKAAELAEHNRRLGDDSGLPVNARRLTNLGTLRAYVFAYLKAHPGINHDLTLIVRQLDPGPEGLPLELYCFTASTAWAAYENVQADIFDHLIAILPEFGLRPFQAPAGYDVREAAAALHEARPPS</sequence>
<reference evidence="14 15" key="1">
    <citation type="submission" date="2019-03" db="EMBL/GenBank/DDBJ databases">
        <title>Genomic Encyclopedia of Type Strains, Phase IV (KMG-IV): sequencing the most valuable type-strain genomes for metagenomic binning, comparative biology and taxonomic classification.</title>
        <authorList>
            <person name="Goeker M."/>
        </authorList>
    </citation>
    <scope>NUCLEOTIDE SEQUENCE [LARGE SCALE GENOMIC DNA]</scope>
    <source>
        <strain evidence="14 15">DSM 21944</strain>
    </source>
</reference>
<dbReference type="GO" id="GO:0005886">
    <property type="term" value="C:plasma membrane"/>
    <property type="evidence" value="ECO:0007669"/>
    <property type="project" value="UniProtKB-SubCell"/>
</dbReference>
<comment type="similarity">
    <text evidence="2">Belongs to the MscS (TC 1.A.23) family.</text>
</comment>
<dbReference type="Pfam" id="PF00924">
    <property type="entry name" value="MS_channel_2nd"/>
    <property type="match status" value="1"/>
</dbReference>
<feature type="transmembrane region" description="Helical" evidence="11">
    <location>
        <begin position="96"/>
        <end position="117"/>
    </location>
</feature>
<comment type="subcellular location">
    <subcellularLocation>
        <location evidence="1">Cell inner membrane</location>
        <topology evidence="1">Multi-pass membrane protein</topology>
    </subcellularLocation>
</comment>
<keyword evidence="15" id="KW-1185">Reference proteome</keyword>
<dbReference type="PANTHER" id="PTHR30414:SF0">
    <property type="entry name" value="MINICONDUCTANCE MECHANOSENSITIVE CHANNEL YBDG"/>
    <property type="match status" value="1"/>
</dbReference>
<keyword evidence="3" id="KW-1003">Cell membrane</keyword>
<accession>A0A4R3L8N8</accession>
<keyword evidence="5 11" id="KW-0812">Transmembrane</keyword>
<feature type="transmembrane region" description="Helical" evidence="11">
    <location>
        <begin position="162"/>
        <end position="178"/>
    </location>
</feature>
<evidence type="ECO:0000256" key="10">
    <source>
        <dbReference type="ARBA" id="ARBA00093659"/>
    </source>
</evidence>
<evidence type="ECO:0000313" key="15">
    <source>
        <dbReference type="Proteomes" id="UP000294599"/>
    </source>
</evidence>
<evidence type="ECO:0000256" key="5">
    <source>
        <dbReference type="ARBA" id="ARBA00022692"/>
    </source>
</evidence>
<feature type="transmembrane region" description="Helical" evidence="11">
    <location>
        <begin position="138"/>
        <end position="156"/>
    </location>
</feature>
<dbReference type="InterPro" id="IPR010920">
    <property type="entry name" value="LSM_dom_sf"/>
</dbReference>
<dbReference type="Proteomes" id="UP000294599">
    <property type="component" value="Unassembled WGS sequence"/>
</dbReference>